<keyword evidence="3" id="KW-1185">Reference proteome</keyword>
<sequence>MRTTAAVCGAITLIVLVGCSNTDDGDGPVPAAAAPADASTTPAPDPAPAAKKIGHAHRWEASVDGLTAAGSTTVLSYEQPAKGASSPGDGLGLTDPQWAVVEVKVCNTGPDHISASQSPWTLAFPDDTRAQTTGLNGGDLPKPEFPTLDTPVRAGDCLRGKIPFAVEHGIRPDRIMYTPGESEPVEWTVPAK</sequence>
<dbReference type="RefSeq" id="WP_078078776.1">
    <property type="nucleotide sequence ID" value="NZ_CP018047.1"/>
</dbReference>
<organism evidence="2 3">
    <name type="scientific">Streptomyces niveus</name>
    <name type="common">Streptomyces spheroides</name>
    <dbReference type="NCBI Taxonomy" id="193462"/>
    <lineage>
        <taxon>Bacteria</taxon>
        <taxon>Bacillati</taxon>
        <taxon>Actinomycetota</taxon>
        <taxon>Actinomycetes</taxon>
        <taxon>Kitasatosporales</taxon>
        <taxon>Streptomycetaceae</taxon>
        <taxon>Streptomyces</taxon>
    </lineage>
</organism>
<name>A0A1U9R0Z5_STRNV</name>
<evidence type="ECO:0000256" key="1">
    <source>
        <dbReference type="SAM" id="MobiDB-lite"/>
    </source>
</evidence>
<dbReference type="PROSITE" id="PS51257">
    <property type="entry name" value="PROKAR_LIPOPROTEIN"/>
    <property type="match status" value="1"/>
</dbReference>
<dbReference type="EMBL" id="CP018047">
    <property type="protein sequence ID" value="AQU70100.1"/>
    <property type="molecule type" value="Genomic_DNA"/>
</dbReference>
<gene>
    <name evidence="2" type="ORF">BBN63_31905</name>
</gene>
<protein>
    <recommendedName>
        <fullName evidence="4">DUF4352 domain-containing protein</fullName>
    </recommendedName>
</protein>
<feature type="compositionally biased region" description="Low complexity" evidence="1">
    <location>
        <begin position="28"/>
        <end position="42"/>
    </location>
</feature>
<reference evidence="2 3" key="1">
    <citation type="submission" date="2016-11" db="EMBL/GenBank/DDBJ databases">
        <title>Complete genome sequence of Streptomyces niveus SCSIO 3406.</title>
        <authorList>
            <person name="Zhu Q."/>
            <person name="Cheng W."/>
            <person name="Song Y."/>
            <person name="Li Q."/>
            <person name="Ju J."/>
        </authorList>
    </citation>
    <scope>NUCLEOTIDE SEQUENCE [LARGE SCALE GENOMIC DNA]</scope>
    <source>
        <strain evidence="2 3">SCSIO 3406</strain>
    </source>
</reference>
<dbReference type="Proteomes" id="UP000189677">
    <property type="component" value="Chromosome"/>
</dbReference>
<evidence type="ECO:0000313" key="2">
    <source>
        <dbReference type="EMBL" id="AQU70100.1"/>
    </source>
</evidence>
<evidence type="ECO:0000313" key="3">
    <source>
        <dbReference type="Proteomes" id="UP000189677"/>
    </source>
</evidence>
<proteinExistence type="predicted"/>
<evidence type="ECO:0008006" key="4">
    <source>
        <dbReference type="Google" id="ProtNLM"/>
    </source>
</evidence>
<dbReference type="AlphaFoldDB" id="A0A1U9R0Z5"/>
<accession>A0A1U9R0Z5</accession>
<feature type="region of interest" description="Disordered" evidence="1">
    <location>
        <begin position="28"/>
        <end position="51"/>
    </location>
</feature>
<dbReference type="KEGG" id="snw:BBN63_31905"/>
<dbReference type="OrthoDB" id="4207206at2"/>